<evidence type="ECO:0000313" key="3">
    <source>
        <dbReference type="Proteomes" id="UP000664940"/>
    </source>
</evidence>
<proteinExistence type="predicted"/>
<dbReference type="EMBL" id="JABVXQ010000008">
    <property type="protein sequence ID" value="KAF6094901.1"/>
    <property type="molecule type" value="Genomic_DNA"/>
</dbReference>
<gene>
    <name evidence="2" type="ORF">HJG60_011968</name>
</gene>
<dbReference type="AlphaFoldDB" id="A0A834DW57"/>
<feature type="compositionally biased region" description="Pro residues" evidence="1">
    <location>
        <begin position="136"/>
        <end position="165"/>
    </location>
</feature>
<organism evidence="2 3">
    <name type="scientific">Phyllostomus discolor</name>
    <name type="common">pale spear-nosed bat</name>
    <dbReference type="NCBI Taxonomy" id="89673"/>
    <lineage>
        <taxon>Eukaryota</taxon>
        <taxon>Metazoa</taxon>
        <taxon>Chordata</taxon>
        <taxon>Craniata</taxon>
        <taxon>Vertebrata</taxon>
        <taxon>Euteleostomi</taxon>
        <taxon>Mammalia</taxon>
        <taxon>Eutheria</taxon>
        <taxon>Laurasiatheria</taxon>
        <taxon>Chiroptera</taxon>
        <taxon>Yangochiroptera</taxon>
        <taxon>Phyllostomidae</taxon>
        <taxon>Phyllostominae</taxon>
        <taxon>Phyllostomus</taxon>
    </lineage>
</organism>
<dbReference type="Proteomes" id="UP000664940">
    <property type="component" value="Unassembled WGS sequence"/>
</dbReference>
<feature type="region of interest" description="Disordered" evidence="1">
    <location>
        <begin position="124"/>
        <end position="174"/>
    </location>
</feature>
<accession>A0A834DW57</accession>
<evidence type="ECO:0000313" key="2">
    <source>
        <dbReference type="EMBL" id="KAF6094901.1"/>
    </source>
</evidence>
<comment type="caution">
    <text evidence="2">The sequence shown here is derived from an EMBL/GenBank/DDBJ whole genome shotgun (WGS) entry which is preliminary data.</text>
</comment>
<protein>
    <submittedName>
        <fullName evidence="2">Uncharacterized protein</fullName>
    </submittedName>
</protein>
<feature type="compositionally biased region" description="Pro residues" evidence="1">
    <location>
        <begin position="15"/>
        <end position="24"/>
    </location>
</feature>
<name>A0A834DW57_9CHIR</name>
<sequence>MDASASGRRCRLPLAPGPVSPTRPTPSRVTPQSSAPPTPWGQPWWGCWVCGLLTRRVLEWFWGLPRRVRERRLGVTRRVGARQDTLTSRKLTIRKRSPSGWTLGSRLGAGGGCSSGLPCDWWRWGGGRGQHRRQPLPQPAQPQPAQPQPAQPQPAQPQPAQPQPAQPQHIIGIF</sequence>
<feature type="region of interest" description="Disordered" evidence="1">
    <location>
        <begin position="1"/>
        <end position="38"/>
    </location>
</feature>
<evidence type="ECO:0000256" key="1">
    <source>
        <dbReference type="SAM" id="MobiDB-lite"/>
    </source>
</evidence>
<reference evidence="2 3" key="1">
    <citation type="journal article" date="2020" name="Nature">
        <title>Six reference-quality genomes reveal evolution of bat adaptations.</title>
        <authorList>
            <person name="Jebb D."/>
            <person name="Huang Z."/>
            <person name="Pippel M."/>
            <person name="Hughes G.M."/>
            <person name="Lavrichenko K."/>
            <person name="Devanna P."/>
            <person name="Winkler S."/>
            <person name="Jermiin L.S."/>
            <person name="Skirmuntt E.C."/>
            <person name="Katzourakis A."/>
            <person name="Burkitt-Gray L."/>
            <person name="Ray D.A."/>
            <person name="Sullivan K.A.M."/>
            <person name="Roscito J.G."/>
            <person name="Kirilenko B.M."/>
            <person name="Davalos L.M."/>
            <person name="Corthals A.P."/>
            <person name="Power M.L."/>
            <person name="Jones G."/>
            <person name="Ransome R.D."/>
            <person name="Dechmann D.K.N."/>
            <person name="Locatelli A.G."/>
            <person name="Puechmaille S.J."/>
            <person name="Fedrigo O."/>
            <person name="Jarvis E.D."/>
            <person name="Hiller M."/>
            <person name="Vernes S.C."/>
            <person name="Myers E.W."/>
            <person name="Teeling E.C."/>
        </authorList>
    </citation>
    <scope>NUCLEOTIDE SEQUENCE [LARGE SCALE GENOMIC DNA]</scope>
    <source>
        <strain evidence="2">Bat1K_MPI-CBG_1</strain>
    </source>
</reference>